<proteinExistence type="inferred from homology"/>
<dbReference type="SUPFAM" id="SSF82866">
    <property type="entry name" value="Multidrug efflux transporter AcrB transmembrane domain"/>
    <property type="match status" value="1"/>
</dbReference>
<sequence length="298" mass="32849">MNIIGRKYIFLTFSGLLVLASFVSLGIWGLHFGIDFTGGSLIEISYQASRPPVELVREQFTRAGVDSATIQFSGEQNVIARFRDVDESTHQKLVQGLGSLGAMQEKRFDAIGPTIGAQFQRRALLALALALAGIVLYLTWAFRQVSRPLASWKYGTVAVAVALFHDIVIPVGVFSVLGHYFGAEVDTLFITALLTILGFSVHDTIVVFDRTRENLRMQKSTESFAATVNKSVNETITRSIMTSLTVFLVLAAILFLGGATTKYFALALMLGVVFGTYSSIFVASPLLVIWDNWHRRWV</sequence>
<dbReference type="InterPro" id="IPR005665">
    <property type="entry name" value="SecF_bac"/>
</dbReference>
<dbReference type="GO" id="GO:0015450">
    <property type="term" value="F:protein-transporting ATPase activity"/>
    <property type="evidence" value="ECO:0007669"/>
    <property type="project" value="InterPro"/>
</dbReference>
<dbReference type="AlphaFoldDB" id="A0A1G2KV70"/>
<evidence type="ECO:0000256" key="4">
    <source>
        <dbReference type="ARBA" id="ARBA00022519"/>
    </source>
</evidence>
<dbReference type="InterPro" id="IPR022645">
    <property type="entry name" value="SecD/SecF_bac"/>
</dbReference>
<dbReference type="EMBL" id="MHQM01000050">
    <property type="protein sequence ID" value="OHA02351.1"/>
    <property type="molecule type" value="Genomic_DNA"/>
</dbReference>
<accession>A0A1G2KV70</accession>
<feature type="transmembrane region" description="Helical" evidence="10">
    <location>
        <begin position="240"/>
        <end position="257"/>
    </location>
</feature>
<feature type="transmembrane region" description="Helical" evidence="10">
    <location>
        <begin position="123"/>
        <end position="142"/>
    </location>
</feature>
<dbReference type="GO" id="GO:0043952">
    <property type="term" value="P:protein transport by the Sec complex"/>
    <property type="evidence" value="ECO:0007669"/>
    <property type="project" value="UniProtKB-UniRule"/>
</dbReference>
<organism evidence="12 13">
    <name type="scientific">Candidatus Sungbacteria bacterium RIFCSPHIGHO2_02_FULL_52_23</name>
    <dbReference type="NCBI Taxonomy" id="1802274"/>
    <lineage>
        <taxon>Bacteria</taxon>
        <taxon>Candidatus Sungiibacteriota</taxon>
    </lineage>
</organism>
<evidence type="ECO:0000256" key="3">
    <source>
        <dbReference type="ARBA" id="ARBA00022475"/>
    </source>
</evidence>
<dbReference type="InterPro" id="IPR022646">
    <property type="entry name" value="SecD/SecF_CS"/>
</dbReference>
<dbReference type="PRINTS" id="PR01755">
    <property type="entry name" value="SECFTRNLCASE"/>
</dbReference>
<keyword evidence="3 10" id="KW-1003">Cell membrane</keyword>
<dbReference type="GO" id="GO:0005886">
    <property type="term" value="C:plasma membrane"/>
    <property type="evidence" value="ECO:0007669"/>
    <property type="project" value="UniProtKB-SubCell"/>
</dbReference>
<evidence type="ECO:0000256" key="5">
    <source>
        <dbReference type="ARBA" id="ARBA00022692"/>
    </source>
</evidence>
<gene>
    <name evidence="10" type="primary">secF</name>
    <name evidence="12" type="ORF">A3J58_01930</name>
</gene>
<evidence type="ECO:0000256" key="10">
    <source>
        <dbReference type="HAMAP-Rule" id="MF_01464"/>
    </source>
</evidence>
<dbReference type="InterPro" id="IPR048634">
    <property type="entry name" value="SecD_SecF_C"/>
</dbReference>
<dbReference type="Pfam" id="PF02355">
    <property type="entry name" value="SecD_SecF_C"/>
    <property type="match status" value="1"/>
</dbReference>
<evidence type="ECO:0000256" key="9">
    <source>
        <dbReference type="ARBA" id="ARBA00023136"/>
    </source>
</evidence>
<feature type="domain" description="SSD" evidence="11">
    <location>
        <begin position="123"/>
        <end position="289"/>
    </location>
</feature>
<keyword evidence="7 10" id="KW-1133">Transmembrane helix</keyword>
<dbReference type="GO" id="GO:0006605">
    <property type="term" value="P:protein targeting"/>
    <property type="evidence" value="ECO:0007669"/>
    <property type="project" value="UniProtKB-UniRule"/>
</dbReference>
<dbReference type="STRING" id="1802274.A3J58_01930"/>
<dbReference type="HAMAP" id="MF_01464_B">
    <property type="entry name" value="SecF_B"/>
    <property type="match status" value="1"/>
</dbReference>
<comment type="subcellular location">
    <subcellularLocation>
        <location evidence="1 10">Cell membrane</location>
        <topology evidence="1 10">Multi-pass membrane protein</topology>
    </subcellularLocation>
</comment>
<reference evidence="12 13" key="1">
    <citation type="journal article" date="2016" name="Nat. Commun.">
        <title>Thousands of microbial genomes shed light on interconnected biogeochemical processes in an aquifer system.</title>
        <authorList>
            <person name="Anantharaman K."/>
            <person name="Brown C.T."/>
            <person name="Hug L.A."/>
            <person name="Sharon I."/>
            <person name="Castelle C.J."/>
            <person name="Probst A.J."/>
            <person name="Thomas B.C."/>
            <person name="Singh A."/>
            <person name="Wilkins M.J."/>
            <person name="Karaoz U."/>
            <person name="Brodie E.L."/>
            <person name="Williams K.H."/>
            <person name="Hubbard S.S."/>
            <person name="Banfield J.F."/>
        </authorList>
    </citation>
    <scope>NUCLEOTIDE SEQUENCE [LARGE SCALE GENOMIC DNA]</scope>
</reference>
<dbReference type="PANTHER" id="PTHR30081:SF8">
    <property type="entry name" value="PROTEIN TRANSLOCASE SUBUNIT SECF"/>
    <property type="match status" value="1"/>
</dbReference>
<dbReference type="Pfam" id="PF07549">
    <property type="entry name" value="Sec_GG"/>
    <property type="match status" value="1"/>
</dbReference>
<evidence type="ECO:0000256" key="7">
    <source>
        <dbReference type="ARBA" id="ARBA00022989"/>
    </source>
</evidence>
<evidence type="ECO:0000313" key="12">
    <source>
        <dbReference type="EMBL" id="OHA02351.1"/>
    </source>
</evidence>
<name>A0A1G2KV70_9BACT</name>
<comment type="similarity">
    <text evidence="10">Belongs to the SecD/SecF family. SecF subfamily.</text>
</comment>
<feature type="transmembrane region" description="Helical" evidence="10">
    <location>
        <begin position="263"/>
        <end position="290"/>
    </location>
</feature>
<dbReference type="Gene3D" id="1.20.1640.10">
    <property type="entry name" value="Multidrug efflux transporter AcrB transmembrane domain"/>
    <property type="match status" value="1"/>
</dbReference>
<protein>
    <recommendedName>
        <fullName evidence="10">Protein-export membrane protein SecF</fullName>
    </recommendedName>
</protein>
<comment type="caution">
    <text evidence="12">The sequence shown here is derived from an EMBL/GenBank/DDBJ whole genome shotgun (WGS) entry which is preliminary data.</text>
</comment>
<evidence type="ECO:0000256" key="8">
    <source>
        <dbReference type="ARBA" id="ARBA00023010"/>
    </source>
</evidence>
<feature type="transmembrane region" description="Helical" evidence="10">
    <location>
        <begin position="9"/>
        <end position="30"/>
    </location>
</feature>
<evidence type="ECO:0000256" key="1">
    <source>
        <dbReference type="ARBA" id="ARBA00004651"/>
    </source>
</evidence>
<keyword evidence="9 10" id="KW-0472">Membrane</keyword>
<feature type="transmembrane region" description="Helical" evidence="10">
    <location>
        <begin position="154"/>
        <end position="181"/>
    </location>
</feature>
<evidence type="ECO:0000256" key="2">
    <source>
        <dbReference type="ARBA" id="ARBA00022448"/>
    </source>
</evidence>
<keyword evidence="8 10" id="KW-0811">Translocation</keyword>
<dbReference type="InterPro" id="IPR022813">
    <property type="entry name" value="SecD/SecF_arch_bac"/>
</dbReference>
<feature type="transmembrane region" description="Helical" evidence="10">
    <location>
        <begin position="187"/>
        <end position="208"/>
    </location>
</feature>
<evidence type="ECO:0000256" key="6">
    <source>
        <dbReference type="ARBA" id="ARBA00022927"/>
    </source>
</evidence>
<dbReference type="Proteomes" id="UP000178510">
    <property type="component" value="Unassembled WGS sequence"/>
</dbReference>
<keyword evidence="4" id="KW-0997">Cell inner membrane</keyword>
<dbReference type="PROSITE" id="PS50156">
    <property type="entry name" value="SSD"/>
    <property type="match status" value="1"/>
</dbReference>
<dbReference type="PANTHER" id="PTHR30081">
    <property type="entry name" value="PROTEIN-EXPORT MEMBRANE PROTEIN SEC"/>
    <property type="match status" value="1"/>
</dbReference>
<dbReference type="GO" id="GO:0065002">
    <property type="term" value="P:intracellular protein transmembrane transport"/>
    <property type="evidence" value="ECO:0007669"/>
    <property type="project" value="UniProtKB-UniRule"/>
</dbReference>
<evidence type="ECO:0000313" key="13">
    <source>
        <dbReference type="Proteomes" id="UP000178510"/>
    </source>
</evidence>
<comment type="function">
    <text evidence="10">Part of the Sec protein translocase complex. Interacts with the SecYEG preprotein conducting channel. SecDF uses the proton motive force (PMF) to complete protein translocation after the ATP-dependent function of SecA.</text>
</comment>
<keyword evidence="2 10" id="KW-0813">Transport</keyword>
<comment type="subunit">
    <text evidence="10">Forms a complex with SecD. Part of the essential Sec protein translocation apparatus which comprises SecA, SecYEG and auxiliary proteins SecDF. Other proteins may also be involved.</text>
</comment>
<keyword evidence="5 10" id="KW-0812">Transmembrane</keyword>
<keyword evidence="6 10" id="KW-0653">Protein transport</keyword>
<evidence type="ECO:0000259" key="11">
    <source>
        <dbReference type="PROSITE" id="PS50156"/>
    </source>
</evidence>
<dbReference type="NCBIfam" id="TIGR00966">
    <property type="entry name" value="transloc_SecF"/>
    <property type="match status" value="1"/>
</dbReference>
<dbReference type="InterPro" id="IPR000731">
    <property type="entry name" value="SSD"/>
</dbReference>